<proteinExistence type="predicted"/>
<accession>A0A0H5R1R4</accession>
<organism evidence="2">
    <name type="scientific">Spongospora subterranea</name>
    <dbReference type="NCBI Taxonomy" id="70186"/>
    <lineage>
        <taxon>Eukaryota</taxon>
        <taxon>Sar</taxon>
        <taxon>Rhizaria</taxon>
        <taxon>Endomyxa</taxon>
        <taxon>Phytomyxea</taxon>
        <taxon>Plasmodiophorida</taxon>
        <taxon>Plasmodiophoridae</taxon>
        <taxon>Spongospora</taxon>
    </lineage>
</organism>
<name>A0A0H5R1R4_9EUKA</name>
<feature type="region of interest" description="Disordered" evidence="1">
    <location>
        <begin position="301"/>
        <end position="326"/>
    </location>
</feature>
<protein>
    <submittedName>
        <fullName evidence="2">Uncharacterized protein</fullName>
    </submittedName>
</protein>
<evidence type="ECO:0000256" key="1">
    <source>
        <dbReference type="SAM" id="MobiDB-lite"/>
    </source>
</evidence>
<feature type="region of interest" description="Disordered" evidence="1">
    <location>
        <begin position="269"/>
        <end position="289"/>
    </location>
</feature>
<reference evidence="2" key="1">
    <citation type="submission" date="2015-04" db="EMBL/GenBank/DDBJ databases">
        <title>The genome sequence of the plant pathogenic Rhizarian Plasmodiophora brassicae reveals insights in its biotrophic life cycle and the origin of chitin synthesis.</title>
        <authorList>
            <person name="Schwelm A."/>
            <person name="Fogelqvist J."/>
            <person name="Knaust A."/>
            <person name="Julke S."/>
            <person name="Lilja T."/>
            <person name="Dhandapani V."/>
            <person name="Bonilla-Rosso G."/>
            <person name="Karlsson M."/>
            <person name="Shevchenko A."/>
            <person name="Choi S.R."/>
            <person name="Kim H.G."/>
            <person name="Park J.Y."/>
            <person name="Lim Y.P."/>
            <person name="Ludwig-Muller J."/>
            <person name="Dixelius C."/>
        </authorList>
    </citation>
    <scope>NUCLEOTIDE SEQUENCE</scope>
    <source>
        <tissue evidence="2">Potato root galls</tissue>
    </source>
</reference>
<sequence length="326" mass="34953">DIFNLTSIPMKSLLFVMICGLVAGIHATTLLTPQSSLVQQAQQNIVNQATQIAAASQIAQSQQMAAASLNQNNFNQQPQIGNSQASLAATILASESAKEAAVAASIFASSSSNSASKAASAATLASSMGGGLMQQQAWDTSLGASWGLNILPQTWCQNSYPWSTVDATNSIDWMNFAAASWELAGSNSANWDSWSSKQFNNEWSGDWLSATPNQFQTPSWVDSSSRSLWDTWNRIINAQRNSGFMNQQVNQNVLGSGWSQGASYQNTGNQMGNGQWDQSSWSQDSNGNWGQNVNGVWAQNNNGWANANNGNGWSNGNNGNDWSQDS</sequence>
<dbReference type="EMBL" id="HACM01001307">
    <property type="protein sequence ID" value="CRZ01749.1"/>
    <property type="molecule type" value="Transcribed_RNA"/>
</dbReference>
<feature type="non-terminal residue" evidence="2">
    <location>
        <position position="326"/>
    </location>
</feature>
<feature type="non-terminal residue" evidence="2">
    <location>
        <position position="1"/>
    </location>
</feature>
<evidence type="ECO:0000313" key="2">
    <source>
        <dbReference type="EMBL" id="CRZ01749.1"/>
    </source>
</evidence>
<dbReference type="AlphaFoldDB" id="A0A0H5R1R4"/>
<feature type="compositionally biased region" description="Low complexity" evidence="1">
    <location>
        <begin position="272"/>
        <end position="289"/>
    </location>
</feature>